<dbReference type="EMBL" id="FOGZ01000006">
    <property type="protein sequence ID" value="SER69413.1"/>
    <property type="molecule type" value="Genomic_DNA"/>
</dbReference>
<dbReference type="Proteomes" id="UP000198815">
    <property type="component" value="Unassembled WGS sequence"/>
</dbReference>
<sequence>MVYSEFKERTYVGIGEGIVRLPASSNHVDDAMSTKDAQRV</sequence>
<reference evidence="1 2" key="1">
    <citation type="submission" date="2016-10" db="EMBL/GenBank/DDBJ databases">
        <authorList>
            <person name="de Groot N.N."/>
        </authorList>
    </citation>
    <scope>NUCLEOTIDE SEQUENCE [LARGE SCALE GENOMIC DNA]</scope>
    <source>
        <strain evidence="1 2">DSM 16859</strain>
    </source>
</reference>
<proteinExistence type="predicted"/>
<evidence type="ECO:0000313" key="1">
    <source>
        <dbReference type="EMBL" id="SER69413.1"/>
    </source>
</evidence>
<evidence type="ECO:0000313" key="2">
    <source>
        <dbReference type="Proteomes" id="UP000198815"/>
    </source>
</evidence>
<gene>
    <name evidence="1" type="ORF">SAMN05443377_10671</name>
</gene>
<name>A0A1H9RBV9_9ACTN</name>
<organism evidence="1 2">
    <name type="scientific">Propionibacterium cyclohexanicum</name>
    <dbReference type="NCBI Taxonomy" id="64702"/>
    <lineage>
        <taxon>Bacteria</taxon>
        <taxon>Bacillati</taxon>
        <taxon>Actinomycetota</taxon>
        <taxon>Actinomycetes</taxon>
        <taxon>Propionibacteriales</taxon>
        <taxon>Propionibacteriaceae</taxon>
        <taxon>Propionibacterium</taxon>
    </lineage>
</organism>
<accession>A0A1H9RBV9</accession>
<dbReference type="AlphaFoldDB" id="A0A1H9RBV9"/>
<protein>
    <submittedName>
        <fullName evidence="1">Uncharacterized protein</fullName>
    </submittedName>
</protein>
<keyword evidence="2" id="KW-1185">Reference proteome</keyword>